<protein>
    <submittedName>
        <fullName evidence="1">Uncharacterized protein</fullName>
    </submittedName>
</protein>
<comment type="caution">
    <text evidence="1">The sequence shown here is derived from an EMBL/GenBank/DDBJ whole genome shotgun (WGS) entry which is preliminary data.</text>
</comment>
<evidence type="ECO:0000313" key="1">
    <source>
        <dbReference type="EMBL" id="KAK3393960.1"/>
    </source>
</evidence>
<dbReference type="AlphaFoldDB" id="A0AAE0P6N1"/>
<evidence type="ECO:0000313" key="2">
    <source>
        <dbReference type="Proteomes" id="UP001285441"/>
    </source>
</evidence>
<dbReference type="Proteomes" id="UP001285441">
    <property type="component" value="Unassembled WGS sequence"/>
</dbReference>
<gene>
    <name evidence="1" type="ORF">B0H63DRAFT_517125</name>
</gene>
<organism evidence="1 2">
    <name type="scientific">Podospora didyma</name>
    <dbReference type="NCBI Taxonomy" id="330526"/>
    <lineage>
        <taxon>Eukaryota</taxon>
        <taxon>Fungi</taxon>
        <taxon>Dikarya</taxon>
        <taxon>Ascomycota</taxon>
        <taxon>Pezizomycotina</taxon>
        <taxon>Sordariomycetes</taxon>
        <taxon>Sordariomycetidae</taxon>
        <taxon>Sordariales</taxon>
        <taxon>Podosporaceae</taxon>
        <taxon>Podospora</taxon>
    </lineage>
</organism>
<proteinExistence type="predicted"/>
<dbReference type="EMBL" id="JAULSW010000001">
    <property type="protein sequence ID" value="KAK3393960.1"/>
    <property type="molecule type" value="Genomic_DNA"/>
</dbReference>
<accession>A0AAE0P6N1</accession>
<reference evidence="1" key="2">
    <citation type="submission" date="2023-06" db="EMBL/GenBank/DDBJ databases">
        <authorList>
            <consortium name="Lawrence Berkeley National Laboratory"/>
            <person name="Haridas S."/>
            <person name="Hensen N."/>
            <person name="Bonometti L."/>
            <person name="Westerberg I."/>
            <person name="Brannstrom I.O."/>
            <person name="Guillou S."/>
            <person name="Cros-Aarteil S."/>
            <person name="Calhoun S."/>
            <person name="Kuo A."/>
            <person name="Mondo S."/>
            <person name="Pangilinan J."/>
            <person name="Riley R."/>
            <person name="LaButti K."/>
            <person name="Andreopoulos B."/>
            <person name="Lipzen A."/>
            <person name="Chen C."/>
            <person name="Yanf M."/>
            <person name="Daum C."/>
            <person name="Ng V."/>
            <person name="Clum A."/>
            <person name="Steindorff A."/>
            <person name="Ohm R."/>
            <person name="Martin F."/>
            <person name="Silar P."/>
            <person name="Natvig D."/>
            <person name="Lalanne C."/>
            <person name="Gautier V."/>
            <person name="Ament-velasquez S.L."/>
            <person name="Kruys A."/>
            <person name="Hutchinson M.I."/>
            <person name="Powell A.J."/>
            <person name="Barry K."/>
            <person name="Miller A.N."/>
            <person name="Grigoriev I.V."/>
            <person name="Debuchy R."/>
            <person name="Gladieux P."/>
            <person name="Thoren M.H."/>
            <person name="Johannesson H."/>
        </authorList>
    </citation>
    <scope>NUCLEOTIDE SEQUENCE</scope>
    <source>
        <strain evidence="1">CBS 232.78</strain>
    </source>
</reference>
<dbReference type="Pfam" id="PF20174">
    <property type="entry name" value="DUF6540"/>
    <property type="match status" value="1"/>
</dbReference>
<name>A0AAE0P6N1_9PEZI</name>
<reference evidence="1" key="1">
    <citation type="journal article" date="2023" name="Mol. Phylogenet. Evol.">
        <title>Genome-scale phylogeny and comparative genomics of the fungal order Sordariales.</title>
        <authorList>
            <person name="Hensen N."/>
            <person name="Bonometti L."/>
            <person name="Westerberg I."/>
            <person name="Brannstrom I.O."/>
            <person name="Guillou S."/>
            <person name="Cros-Aarteil S."/>
            <person name="Calhoun S."/>
            <person name="Haridas S."/>
            <person name="Kuo A."/>
            <person name="Mondo S."/>
            <person name="Pangilinan J."/>
            <person name="Riley R."/>
            <person name="LaButti K."/>
            <person name="Andreopoulos B."/>
            <person name="Lipzen A."/>
            <person name="Chen C."/>
            <person name="Yan M."/>
            <person name="Daum C."/>
            <person name="Ng V."/>
            <person name="Clum A."/>
            <person name="Steindorff A."/>
            <person name="Ohm R.A."/>
            <person name="Martin F."/>
            <person name="Silar P."/>
            <person name="Natvig D.O."/>
            <person name="Lalanne C."/>
            <person name="Gautier V."/>
            <person name="Ament-Velasquez S.L."/>
            <person name="Kruys A."/>
            <person name="Hutchinson M.I."/>
            <person name="Powell A.J."/>
            <person name="Barry K."/>
            <person name="Miller A.N."/>
            <person name="Grigoriev I.V."/>
            <person name="Debuchy R."/>
            <person name="Gladieux P."/>
            <person name="Hiltunen Thoren M."/>
            <person name="Johannesson H."/>
        </authorList>
    </citation>
    <scope>NUCLEOTIDE SEQUENCE</scope>
    <source>
        <strain evidence="1">CBS 232.78</strain>
    </source>
</reference>
<keyword evidence="2" id="KW-1185">Reference proteome</keyword>
<dbReference type="InterPro" id="IPR046670">
    <property type="entry name" value="DUF6540"/>
</dbReference>
<sequence>MASPAPSPLAALNAIRSVYLAAFLPSPMFPAHWGMWIPNALDQAVGTLINVRGDPCNGFVHEFERGYRAHDCESRPLLRPLGTAADFPDGPTVPGIDTNPCNDLERLALSIPPPALSLTPAGSSQRRFRVAIKNCQTWLRQLVDAMIEKGLIDPSAKDILDASPQH</sequence>